<dbReference type="Proteomes" id="UP000184536">
    <property type="component" value="Unassembled WGS sequence"/>
</dbReference>
<evidence type="ECO:0000313" key="8">
    <source>
        <dbReference type="Proteomes" id="UP000184536"/>
    </source>
</evidence>
<evidence type="ECO:0000256" key="1">
    <source>
        <dbReference type="ARBA" id="ARBA00000085"/>
    </source>
</evidence>
<name>A0A1M6P3Z3_9FIRM</name>
<dbReference type="InterPro" id="IPR039506">
    <property type="entry name" value="SPOB_a"/>
</dbReference>
<evidence type="ECO:0000259" key="6">
    <source>
        <dbReference type="PROSITE" id="PS50109"/>
    </source>
</evidence>
<comment type="catalytic activity">
    <reaction evidence="1">
        <text>ATP + protein L-histidine = ADP + protein N-phospho-L-histidine.</text>
        <dbReference type="EC" id="2.7.13.3"/>
    </reaction>
</comment>
<keyword evidence="3 7" id="KW-0808">Transferase</keyword>
<evidence type="ECO:0000256" key="4">
    <source>
        <dbReference type="ARBA" id="ARBA00023012"/>
    </source>
</evidence>
<accession>A0A1M6P3Z3</accession>
<dbReference type="SMART" id="SM00387">
    <property type="entry name" value="HATPase_c"/>
    <property type="match status" value="1"/>
</dbReference>
<feature type="transmembrane region" description="Helical" evidence="5">
    <location>
        <begin position="192"/>
        <end position="214"/>
    </location>
</feature>
<dbReference type="GO" id="GO:0004673">
    <property type="term" value="F:protein histidine kinase activity"/>
    <property type="evidence" value="ECO:0007669"/>
    <property type="project" value="UniProtKB-EC"/>
</dbReference>
<feature type="transmembrane region" description="Helical" evidence="5">
    <location>
        <begin position="128"/>
        <end position="146"/>
    </location>
</feature>
<sequence>MNIYEICNQIAFPAIEAFCILLSYMILMNKQNFLKESKIKVYIFILFYVTFTYWISTYLPGGLHTTIVTGFIIITLSIVTSSTLLKSAIVALLVIIYLMITEGLSFLITSVLLHIEVSDLLNYEDTRFYFSLAVKTFQIMIILFILKKKIRVFSGLGDDDQGSGISYILLAIFLVGMVVFNIHYATSSTASIILYEALIILIFLIFIGIGVLVYKEKEELWKIQQQYKLQAEYVKNIETLLNIIRREKHDFSNHINTVYALCLINSENTVEKIKKYLDKLVHNIKSSYRYYNTGNDYVDGLLTVKSNTAFSHDIHLDVDFEEPLNRISLNEYDLISIIGNIVDNAFDAVLSIPDNEQKIVSICTYIEEDDYYLSIANNGPPIPPENIDKIFENGFSTKGRDKEEHGLGLFIIKELVNKHHGEIIVNSSDLETEFLIKLPLSKVKVEKDSSGNLQYNMAH</sequence>
<dbReference type="InterPro" id="IPR003594">
    <property type="entry name" value="HATPase_dom"/>
</dbReference>
<dbReference type="AlphaFoldDB" id="A0A1M6P3Z3"/>
<dbReference type="InterPro" id="IPR005467">
    <property type="entry name" value="His_kinase_dom"/>
</dbReference>
<dbReference type="Pfam" id="PF02518">
    <property type="entry name" value="HATPase_c"/>
    <property type="match status" value="1"/>
</dbReference>
<evidence type="ECO:0000256" key="3">
    <source>
        <dbReference type="ARBA" id="ARBA00022777"/>
    </source>
</evidence>
<feature type="transmembrane region" description="Helical" evidence="5">
    <location>
        <begin position="88"/>
        <end position="108"/>
    </location>
</feature>
<dbReference type="RefSeq" id="WP_110942461.1">
    <property type="nucleotide sequence ID" value="NZ_FQZV01000064.1"/>
</dbReference>
<keyword evidence="5" id="KW-1133">Transmembrane helix</keyword>
<dbReference type="InterPro" id="IPR004358">
    <property type="entry name" value="Sig_transdc_His_kin-like_C"/>
</dbReference>
<evidence type="ECO:0000313" key="7">
    <source>
        <dbReference type="EMBL" id="SHK02644.1"/>
    </source>
</evidence>
<gene>
    <name evidence="7" type="ORF">SAMN02745975_03478</name>
</gene>
<dbReference type="PRINTS" id="PR00344">
    <property type="entry name" value="BCTRLSENSOR"/>
</dbReference>
<proteinExistence type="predicted"/>
<dbReference type="GO" id="GO:0042802">
    <property type="term" value="F:identical protein binding"/>
    <property type="evidence" value="ECO:0007669"/>
    <property type="project" value="TreeGrafter"/>
</dbReference>
<keyword evidence="3 7" id="KW-0418">Kinase</keyword>
<dbReference type="OrthoDB" id="1677679at2"/>
<feature type="transmembrane region" description="Helical" evidence="5">
    <location>
        <begin position="62"/>
        <end position="81"/>
    </location>
</feature>
<feature type="domain" description="Histidine kinase" evidence="6">
    <location>
        <begin position="311"/>
        <end position="442"/>
    </location>
</feature>
<dbReference type="EMBL" id="FQZV01000064">
    <property type="protein sequence ID" value="SHK02644.1"/>
    <property type="molecule type" value="Genomic_DNA"/>
</dbReference>
<dbReference type="PANTHER" id="PTHR40448:SF1">
    <property type="entry name" value="TWO-COMPONENT SENSOR HISTIDINE KINASE"/>
    <property type="match status" value="1"/>
</dbReference>
<reference evidence="8" key="1">
    <citation type="submission" date="2016-11" db="EMBL/GenBank/DDBJ databases">
        <authorList>
            <person name="Varghese N."/>
            <person name="Submissions S."/>
        </authorList>
    </citation>
    <scope>NUCLEOTIDE SEQUENCE [LARGE SCALE GENOMIC DNA]</scope>
    <source>
        <strain evidence="8">DSM 17957</strain>
    </source>
</reference>
<dbReference type="PROSITE" id="PS50109">
    <property type="entry name" value="HIS_KIN"/>
    <property type="match status" value="1"/>
</dbReference>
<dbReference type="InterPro" id="IPR036890">
    <property type="entry name" value="HATPase_C_sf"/>
</dbReference>
<keyword evidence="5" id="KW-0472">Membrane</keyword>
<keyword evidence="5" id="KW-0812">Transmembrane</keyword>
<keyword evidence="8" id="KW-1185">Reference proteome</keyword>
<evidence type="ECO:0000256" key="2">
    <source>
        <dbReference type="ARBA" id="ARBA00012438"/>
    </source>
</evidence>
<dbReference type="STRING" id="1121919.SAMN02745975_03478"/>
<protein>
    <recommendedName>
        <fullName evidence="2">histidine kinase</fullName>
        <ecNumber evidence="2">2.7.13.3</ecNumber>
    </recommendedName>
</protein>
<organism evidence="7 8">
    <name type="scientific">Geosporobacter subterraneus DSM 17957</name>
    <dbReference type="NCBI Taxonomy" id="1121919"/>
    <lineage>
        <taxon>Bacteria</taxon>
        <taxon>Bacillati</taxon>
        <taxon>Bacillota</taxon>
        <taxon>Clostridia</taxon>
        <taxon>Peptostreptococcales</taxon>
        <taxon>Thermotaleaceae</taxon>
        <taxon>Geosporobacter</taxon>
    </lineage>
</organism>
<feature type="transmembrane region" description="Helical" evidence="5">
    <location>
        <begin position="167"/>
        <end position="186"/>
    </location>
</feature>
<feature type="transmembrane region" description="Helical" evidence="5">
    <location>
        <begin position="39"/>
        <end position="56"/>
    </location>
</feature>
<evidence type="ECO:0000256" key="5">
    <source>
        <dbReference type="SAM" id="Phobius"/>
    </source>
</evidence>
<keyword evidence="4" id="KW-0902">Two-component regulatory system</keyword>
<feature type="transmembrane region" description="Helical" evidence="5">
    <location>
        <begin position="6"/>
        <end position="27"/>
    </location>
</feature>
<dbReference type="Gene3D" id="3.30.565.10">
    <property type="entry name" value="Histidine kinase-like ATPase, C-terminal domain"/>
    <property type="match status" value="1"/>
</dbReference>
<dbReference type="SUPFAM" id="SSF55874">
    <property type="entry name" value="ATPase domain of HSP90 chaperone/DNA topoisomerase II/histidine kinase"/>
    <property type="match status" value="1"/>
</dbReference>
<dbReference type="EC" id="2.7.13.3" evidence="2"/>
<dbReference type="GO" id="GO:0000160">
    <property type="term" value="P:phosphorelay signal transduction system"/>
    <property type="evidence" value="ECO:0007669"/>
    <property type="project" value="UniProtKB-KW"/>
</dbReference>
<dbReference type="Pfam" id="PF14689">
    <property type="entry name" value="SPOB_a"/>
    <property type="match status" value="1"/>
</dbReference>
<dbReference type="PANTHER" id="PTHR40448">
    <property type="entry name" value="TWO-COMPONENT SENSOR HISTIDINE KINASE"/>
    <property type="match status" value="1"/>
</dbReference>